<proteinExistence type="predicted"/>
<dbReference type="Pfam" id="PF22759">
    <property type="entry name" value="E217_GP41"/>
    <property type="match status" value="1"/>
</dbReference>
<sequence>MTTQFGRKVSLIIGPDSGDALDLSALRIVFNVKRGDTQTPNSLRARVYNVSDDTAQSAESTEFTRIVLQAGYEGSYGIIFDGSIVQVRRGRENATDTYLDITAADGDMAYNFAVVSTTLAAGSTPADQVKVCTAAMAPLGVTEGYIPDLGGNPLPRGKVMFGMARDYLETVARTTQTLWSIQDGKLQIVPETSYAPGEIPVINADTGMVGMPEQTANGIKVRMLLNPSVKIGRLIQLDNSSVQRYEYSLNNADAVSNRNSALQNKINGDGFYYVMTSQIWGDTRGNEWYTEVVCLAVDATLIPGSGLDLANSVSGVSGVVPPKLGVINPYG</sequence>
<evidence type="ECO:0000313" key="1">
    <source>
        <dbReference type="EMBL" id="UEW68620.1"/>
    </source>
</evidence>
<reference evidence="1" key="1">
    <citation type="submission" date="2021-10" db="EMBL/GenBank/DDBJ databases">
        <authorList>
            <person name="Gelman D."/>
            <person name="Alkalay-Oren S."/>
            <person name="Coppenhagen-Glazer S."/>
            <person name="Hazan R."/>
        </authorList>
    </citation>
    <scope>NUCLEOTIDE SEQUENCE</scope>
</reference>
<accession>A0AAE8YF12</accession>
<organism evidence="1 2">
    <name type="scientific">Burkholderia phage BgManors32</name>
    <dbReference type="NCBI Taxonomy" id="2894335"/>
    <lineage>
        <taxon>Viruses</taxon>
        <taxon>Duplodnaviria</taxon>
        <taxon>Heunggongvirae</taxon>
        <taxon>Uroviricota</taxon>
        <taxon>Caudoviricetes</taxon>
        <taxon>Bigmanorsvirus</taxon>
        <taxon>Bigmanorsvirus bgmanors32</taxon>
    </lineage>
</organism>
<name>A0AAE8YF12_9CAUD</name>
<dbReference type="RefSeq" id="YP_010668222.1">
    <property type="nucleotide sequence ID" value="NC_070955.1"/>
</dbReference>
<dbReference type="Proteomes" id="UP000828188">
    <property type="component" value="Segment"/>
</dbReference>
<keyword evidence="2" id="KW-1185">Reference proteome</keyword>
<dbReference type="InterPro" id="IPR054496">
    <property type="entry name" value="E217_GP41"/>
</dbReference>
<evidence type="ECO:0008006" key="3">
    <source>
        <dbReference type="Google" id="ProtNLM"/>
    </source>
</evidence>
<evidence type="ECO:0000313" key="2">
    <source>
        <dbReference type="Proteomes" id="UP000828188"/>
    </source>
</evidence>
<dbReference type="EMBL" id="OK665842">
    <property type="protein sequence ID" value="UEW68620.1"/>
    <property type="molecule type" value="Genomic_DNA"/>
</dbReference>
<dbReference type="NCBIfam" id="NF047561">
    <property type="entry name" value="orf58_phage_fam"/>
    <property type="match status" value="1"/>
</dbReference>
<dbReference type="KEGG" id="vg:77944365"/>
<dbReference type="GeneID" id="77944365"/>
<protein>
    <recommendedName>
        <fullName evidence="3">Bacteriophage protein</fullName>
    </recommendedName>
</protein>